<evidence type="ECO:0000256" key="11">
    <source>
        <dbReference type="HAMAP-Rule" id="MF_01498"/>
    </source>
</evidence>
<dbReference type="HAMAP" id="MF_01498">
    <property type="entry name" value="RadA_bact"/>
    <property type="match status" value="1"/>
</dbReference>
<evidence type="ECO:0000256" key="10">
    <source>
        <dbReference type="ARBA" id="ARBA00023204"/>
    </source>
</evidence>
<dbReference type="EMBL" id="MFGO01000008">
    <property type="protein sequence ID" value="OGF41476.1"/>
    <property type="molecule type" value="Genomic_DNA"/>
</dbReference>
<evidence type="ECO:0000256" key="1">
    <source>
        <dbReference type="ARBA" id="ARBA00022723"/>
    </source>
</evidence>
<dbReference type="GO" id="GO:0005829">
    <property type="term" value="C:cytosol"/>
    <property type="evidence" value="ECO:0007669"/>
    <property type="project" value="TreeGrafter"/>
</dbReference>
<dbReference type="PROSITE" id="PS50162">
    <property type="entry name" value="RECA_2"/>
    <property type="match status" value="1"/>
</dbReference>
<comment type="caution">
    <text evidence="15">The sequence shown here is derived from an EMBL/GenBank/DDBJ whole genome shotgun (WGS) entry which is preliminary data.</text>
</comment>
<dbReference type="PANTHER" id="PTHR32472">
    <property type="entry name" value="DNA REPAIR PROTEIN RADA"/>
    <property type="match status" value="1"/>
</dbReference>
<dbReference type="Gene3D" id="3.40.50.300">
    <property type="entry name" value="P-loop containing nucleotide triphosphate hydrolases"/>
    <property type="match status" value="1"/>
</dbReference>
<name>A0A1F5TR88_9BACT</name>
<dbReference type="InterPro" id="IPR004504">
    <property type="entry name" value="DNA_repair_RadA"/>
</dbReference>
<dbReference type="GO" id="GO:0005524">
    <property type="term" value="F:ATP binding"/>
    <property type="evidence" value="ECO:0007669"/>
    <property type="project" value="UniProtKB-UniRule"/>
</dbReference>
<feature type="short sequence motif" description="RadA KNRFG motif" evidence="11">
    <location>
        <begin position="256"/>
        <end position="260"/>
    </location>
</feature>
<dbReference type="SMART" id="SM00382">
    <property type="entry name" value="AAA"/>
    <property type="match status" value="1"/>
</dbReference>
<dbReference type="GO" id="GO:0140664">
    <property type="term" value="F:ATP-dependent DNA damage sensor activity"/>
    <property type="evidence" value="ECO:0007669"/>
    <property type="project" value="InterPro"/>
</dbReference>
<feature type="domain" description="RecA family profile 1" evidence="14">
    <location>
        <begin position="67"/>
        <end position="219"/>
    </location>
</feature>
<dbReference type="Pfam" id="PF13541">
    <property type="entry name" value="ChlI"/>
    <property type="match status" value="1"/>
</dbReference>
<dbReference type="FunFam" id="3.40.50.300:FF:000050">
    <property type="entry name" value="DNA repair protein RadA"/>
    <property type="match status" value="1"/>
</dbReference>
<dbReference type="InterPro" id="IPR020588">
    <property type="entry name" value="RecA_ATP-bd"/>
</dbReference>
<dbReference type="GO" id="GO:0000725">
    <property type="term" value="P:recombinational repair"/>
    <property type="evidence" value="ECO:0007669"/>
    <property type="project" value="UniProtKB-UniRule"/>
</dbReference>
<sequence>MKKIQTIYSCSNCGAQFFKWNGRCLECGGWGTLKEDVQDERKREDKNIKPSDLVSLADISNNFTESTEERMKTNISEIDRVFGGGIIPGSMILLSGEPGIGKSTILAQITDLIAQNYKSDTGVIYCSGEESAAQVGNRMKRLGCMGKGVFFVNETNAEKIISTIKKHIPGMVIMDSIQTMYSLEVAGEPGGINQIRACTMKFLEVAKKNDITIVLVGHITKDGTVAGPKLMEHMVDVVALLESEKSHDFRILRTTKNRFGSINEVGIFEMTGTGFREIKNPSQIFLESKNNNISGSAVSCIMEGARPFLVEVQALVTKTIFGYPQRKASGFDLNRLQVLTAVLTKRAGINLSNQDVILNVVGGLKINDPGLDLAVCMAVASSFFNKPIKHKTVIIGEVGLGGEIRNTGKVAEKLKEAVKLGFETAIIPDIKLNSKNINLNNNKNLSDAINFIK</sequence>
<evidence type="ECO:0000256" key="13">
    <source>
        <dbReference type="RuleBase" id="RU003555"/>
    </source>
</evidence>
<keyword evidence="4 13" id="KW-0863">Zinc-finger</keyword>
<dbReference type="GO" id="GO:0008270">
    <property type="term" value="F:zinc ion binding"/>
    <property type="evidence" value="ECO:0007669"/>
    <property type="project" value="UniProtKB-KW"/>
</dbReference>
<dbReference type="InterPro" id="IPR014721">
    <property type="entry name" value="Ribsml_uS5_D2-typ_fold_subgr"/>
</dbReference>
<evidence type="ECO:0000256" key="3">
    <source>
        <dbReference type="ARBA" id="ARBA00022763"/>
    </source>
</evidence>
<evidence type="ECO:0000256" key="5">
    <source>
        <dbReference type="ARBA" id="ARBA00022801"/>
    </source>
</evidence>
<dbReference type="InterPro" id="IPR003593">
    <property type="entry name" value="AAA+_ATPase"/>
</dbReference>
<dbReference type="NCBIfam" id="TIGR00416">
    <property type="entry name" value="sms"/>
    <property type="match status" value="1"/>
</dbReference>
<comment type="similarity">
    <text evidence="11 13">Belongs to the RecA family. RadA subfamily.</text>
</comment>
<comment type="domain">
    <text evidence="11">The middle region has homology to RecA with ATPase motifs including the RadA KNRFG motif, while the C-terminus is homologous to Lon protease.</text>
</comment>
<comment type="function">
    <text evidence="11">Plays a role in repairing double-strand DNA breaks, probably involving stabilizing or processing branched DNA or blocked replication forks.</text>
</comment>
<gene>
    <name evidence="11" type="primary">radA</name>
    <name evidence="15" type="ORF">A2531_02175</name>
</gene>
<dbReference type="AlphaFoldDB" id="A0A1F5TR88"/>
<dbReference type="GO" id="GO:0016787">
    <property type="term" value="F:hydrolase activity"/>
    <property type="evidence" value="ECO:0007669"/>
    <property type="project" value="UniProtKB-KW"/>
</dbReference>
<evidence type="ECO:0000256" key="12">
    <source>
        <dbReference type="NCBIfam" id="TIGR00416"/>
    </source>
</evidence>
<dbReference type="Pfam" id="PF18073">
    <property type="entry name" value="Zn_ribbon_LapB"/>
    <property type="match status" value="1"/>
</dbReference>
<keyword evidence="6 13" id="KW-0862">Zinc</keyword>
<keyword evidence="9 11" id="KW-0238">DNA-binding</keyword>
<dbReference type="SUPFAM" id="SSF52540">
    <property type="entry name" value="P-loop containing nucleoside triphosphate hydrolases"/>
    <property type="match status" value="1"/>
</dbReference>
<evidence type="ECO:0000256" key="4">
    <source>
        <dbReference type="ARBA" id="ARBA00022771"/>
    </source>
</evidence>
<keyword evidence="3 11" id="KW-0227">DNA damage</keyword>
<evidence type="ECO:0000313" key="16">
    <source>
        <dbReference type="Proteomes" id="UP000177579"/>
    </source>
</evidence>
<keyword evidence="8 11" id="KW-0346">Stress response</keyword>
<dbReference type="InterPro" id="IPR041166">
    <property type="entry name" value="Rubredoxin_2"/>
</dbReference>
<dbReference type="Proteomes" id="UP000177579">
    <property type="component" value="Unassembled WGS sequence"/>
</dbReference>
<evidence type="ECO:0000256" key="7">
    <source>
        <dbReference type="ARBA" id="ARBA00022840"/>
    </source>
</evidence>
<keyword evidence="2 11" id="KW-0547">Nucleotide-binding</keyword>
<proteinExistence type="inferred from homology"/>
<keyword evidence="10 11" id="KW-0234">DNA repair</keyword>
<evidence type="ECO:0000259" key="14">
    <source>
        <dbReference type="PROSITE" id="PS50162"/>
    </source>
</evidence>
<keyword evidence="7 11" id="KW-0067">ATP-binding</keyword>
<evidence type="ECO:0000256" key="6">
    <source>
        <dbReference type="ARBA" id="ARBA00022833"/>
    </source>
</evidence>
<protein>
    <recommendedName>
        <fullName evidence="11 12">DNA repair protein RadA</fullName>
    </recommendedName>
</protein>
<evidence type="ECO:0000313" key="15">
    <source>
        <dbReference type="EMBL" id="OGF41476.1"/>
    </source>
</evidence>
<dbReference type="InterPro" id="IPR027417">
    <property type="entry name" value="P-loop_NTPase"/>
</dbReference>
<keyword evidence="5" id="KW-0378">Hydrolase</keyword>
<organism evidence="15 16">
    <name type="scientific">Candidatus Falkowbacteria bacterium RIFOXYD2_FULL_34_120</name>
    <dbReference type="NCBI Taxonomy" id="1798007"/>
    <lineage>
        <taxon>Bacteria</taxon>
        <taxon>Candidatus Falkowiibacteriota</taxon>
    </lineage>
</organism>
<reference evidence="15 16" key="1">
    <citation type="journal article" date="2016" name="Nat. Commun.">
        <title>Thousands of microbial genomes shed light on interconnected biogeochemical processes in an aquifer system.</title>
        <authorList>
            <person name="Anantharaman K."/>
            <person name="Brown C.T."/>
            <person name="Hug L.A."/>
            <person name="Sharon I."/>
            <person name="Castelle C.J."/>
            <person name="Probst A.J."/>
            <person name="Thomas B.C."/>
            <person name="Singh A."/>
            <person name="Wilkins M.J."/>
            <person name="Karaoz U."/>
            <person name="Brodie E.L."/>
            <person name="Williams K.H."/>
            <person name="Hubbard S.S."/>
            <person name="Banfield J.F."/>
        </authorList>
    </citation>
    <scope>NUCLEOTIDE SEQUENCE [LARGE SCALE GENOMIC DNA]</scope>
</reference>
<feature type="region of interest" description="Lon-protease-like" evidence="11">
    <location>
        <begin position="355"/>
        <end position="453"/>
    </location>
</feature>
<dbReference type="GO" id="GO:0003684">
    <property type="term" value="F:damaged DNA binding"/>
    <property type="evidence" value="ECO:0007669"/>
    <property type="project" value="InterPro"/>
</dbReference>
<dbReference type="InterPro" id="IPR020568">
    <property type="entry name" value="Ribosomal_Su5_D2-typ_SF"/>
</dbReference>
<keyword evidence="1 11" id="KW-0479">Metal-binding</keyword>
<dbReference type="PRINTS" id="PR01874">
    <property type="entry name" value="DNAREPAIRADA"/>
</dbReference>
<evidence type="ECO:0000256" key="8">
    <source>
        <dbReference type="ARBA" id="ARBA00023016"/>
    </source>
</evidence>
<evidence type="ECO:0000256" key="2">
    <source>
        <dbReference type="ARBA" id="ARBA00022741"/>
    </source>
</evidence>
<dbReference type="Pfam" id="PF13481">
    <property type="entry name" value="AAA_25"/>
    <property type="match status" value="1"/>
</dbReference>
<feature type="binding site" evidence="11">
    <location>
        <begin position="96"/>
        <end position="103"/>
    </location>
    <ligand>
        <name>ATP</name>
        <dbReference type="ChEBI" id="CHEBI:30616"/>
    </ligand>
</feature>
<accession>A0A1F5TR88</accession>
<dbReference type="PANTHER" id="PTHR32472:SF10">
    <property type="entry name" value="DNA REPAIR PROTEIN RADA-LIKE PROTEIN"/>
    <property type="match status" value="1"/>
</dbReference>
<dbReference type="SUPFAM" id="SSF54211">
    <property type="entry name" value="Ribosomal protein S5 domain 2-like"/>
    <property type="match status" value="1"/>
</dbReference>
<evidence type="ECO:0000256" key="9">
    <source>
        <dbReference type="ARBA" id="ARBA00023125"/>
    </source>
</evidence>
<dbReference type="Gene3D" id="3.30.230.10">
    <property type="match status" value="1"/>
</dbReference>
<comment type="function">
    <text evidence="13">DNA-dependent ATPase involved in processing of recombination intermediates, plays a role in repairing DNA breaks. Stimulates the branch migration of RecA-mediated strand transfer reactions, allowing the 3' invading strand to extend heteroduplex DNA faster. Binds ssDNA in the presence of ADP but not other nucleotides, has ATPase activity that is stimulated by ssDNA and various branched DNA structures, but inhibited by SSB. Does not have RecA's homology-searching function.</text>
</comment>